<sequence length="351" mass="38804">MSENIEFRTAKRGFEPSDVDRAFAQITSRIANAQELRDGAEKDIERLNRELHEARTAVKRANSKPTFSDLGAAFEQTLRVAEEQAGKLLQDASAEVSMVRDSAKSDADRIQVSSERQAHKLLTEAEKRSEKIREDSTKRSTDLVGGAEAQLAAANAALVAAAQSIEAIEKKASADTREILDNAKLQTDQAHREMATLRDLNTRDQLRIEREIAVTREKAVRENERLADETSTYIAEILADAQAQVVEAERKANQLVAEAESLSSKTHQESDLLRRTAQETAAGIISRAQDRAQALNNQTSKYKTKVLAEAAMTIANLEEARLRILDFNTELSAMDTDDPANATQEEPVVSF</sequence>
<keyword evidence="1" id="KW-0175">Coiled coil</keyword>
<reference evidence="2 3" key="1">
    <citation type="submission" date="2020-07" db="EMBL/GenBank/DDBJ databases">
        <title>Sequencing the genomes of 1000 actinobacteria strains.</title>
        <authorList>
            <person name="Klenk H.-P."/>
        </authorList>
    </citation>
    <scope>NUCLEOTIDE SEQUENCE [LARGE SCALE GENOMIC DNA]</scope>
    <source>
        <strain evidence="2 3">DSM 23737</strain>
    </source>
</reference>
<evidence type="ECO:0000256" key="1">
    <source>
        <dbReference type="SAM" id="Coils"/>
    </source>
</evidence>
<accession>A0A7W3JVB4</accession>
<comment type="caution">
    <text evidence="2">The sequence shown here is derived from an EMBL/GenBank/DDBJ whole genome shotgun (WGS) entry which is preliminary data.</text>
</comment>
<gene>
    <name evidence="2" type="ORF">FB555_001923</name>
</gene>
<dbReference type="GO" id="GO:0051301">
    <property type="term" value="P:cell division"/>
    <property type="evidence" value="ECO:0007669"/>
    <property type="project" value="UniProtKB-KW"/>
</dbReference>
<evidence type="ECO:0000313" key="2">
    <source>
        <dbReference type="EMBL" id="MBA8829807.1"/>
    </source>
</evidence>
<evidence type="ECO:0000313" key="3">
    <source>
        <dbReference type="Proteomes" id="UP000524237"/>
    </source>
</evidence>
<dbReference type="EMBL" id="JACGWU010000007">
    <property type="protein sequence ID" value="MBA8829807.1"/>
    <property type="molecule type" value="Genomic_DNA"/>
</dbReference>
<protein>
    <submittedName>
        <fullName evidence="2">Cell division septum initiation protein DivIVA</fullName>
    </submittedName>
</protein>
<feature type="coiled-coil region" evidence="1">
    <location>
        <begin position="23"/>
        <end position="64"/>
    </location>
</feature>
<keyword evidence="2" id="KW-0131">Cell cycle</keyword>
<name>A0A7W3JVB4_9MICO</name>
<proteinExistence type="predicted"/>
<dbReference type="AlphaFoldDB" id="A0A7W3JVB4"/>
<feature type="coiled-coil region" evidence="1">
    <location>
        <begin position="151"/>
        <end position="200"/>
    </location>
</feature>
<dbReference type="RefSeq" id="WP_182485225.1">
    <property type="nucleotide sequence ID" value="NZ_JACGWU010000007.1"/>
</dbReference>
<keyword evidence="3" id="KW-1185">Reference proteome</keyword>
<keyword evidence="2" id="KW-0132">Cell division</keyword>
<organism evidence="2 3">
    <name type="scientific">Alpinimonas psychrophila</name>
    <dbReference type="NCBI Taxonomy" id="748908"/>
    <lineage>
        <taxon>Bacteria</taxon>
        <taxon>Bacillati</taxon>
        <taxon>Actinomycetota</taxon>
        <taxon>Actinomycetes</taxon>
        <taxon>Micrococcales</taxon>
        <taxon>Microbacteriaceae</taxon>
        <taxon>Alpinimonas</taxon>
    </lineage>
</organism>
<feature type="coiled-coil region" evidence="1">
    <location>
        <begin position="238"/>
        <end position="305"/>
    </location>
</feature>
<dbReference type="Proteomes" id="UP000524237">
    <property type="component" value="Unassembled WGS sequence"/>
</dbReference>